<keyword evidence="5" id="KW-1185">Reference proteome</keyword>
<evidence type="ECO:0000313" key="4">
    <source>
        <dbReference type="EMBL" id="ORZ33064.1"/>
    </source>
</evidence>
<sequence length="260" mass="27006">MRSVPIVLLGLLVALLSSGGRATAQSTRPRAHRCDRDVCVFLSVAPSDPAALTVVIEGPPDAKWLGIGFSTSMASGDSYIGMMSATNTPIVSRRRLVGRRSPETLPQADQHAVPPQGNSFGKVDAVNKFVVQFTRPRTGVDLARPVNVIYAYSNRPVPNPGPAAAIPKHEEYGRLTLDLNDEAQRTAYDTALQRNRDMVQKAKNGGAATTTPGSGDGGQVKADAEQGKGALIPAAPGGSGPAAGSGVKVGVSVESQVIMG</sequence>
<proteinExistence type="predicted"/>
<accession>A0A1Y2HGD5</accession>
<evidence type="ECO:0000256" key="1">
    <source>
        <dbReference type="SAM" id="MobiDB-lite"/>
    </source>
</evidence>
<keyword evidence="2" id="KW-0732">Signal</keyword>
<feature type="chain" id="PRO_5012937626" description="DOMON domain-containing protein" evidence="2">
    <location>
        <begin position="25"/>
        <end position="260"/>
    </location>
</feature>
<organism evidence="4 5">
    <name type="scientific">Catenaria anguillulae PL171</name>
    <dbReference type="NCBI Taxonomy" id="765915"/>
    <lineage>
        <taxon>Eukaryota</taxon>
        <taxon>Fungi</taxon>
        <taxon>Fungi incertae sedis</taxon>
        <taxon>Blastocladiomycota</taxon>
        <taxon>Blastocladiomycetes</taxon>
        <taxon>Blastocladiales</taxon>
        <taxon>Catenariaceae</taxon>
        <taxon>Catenaria</taxon>
    </lineage>
</organism>
<gene>
    <name evidence="4" type="ORF">BCR44DRAFT_1439034</name>
</gene>
<dbReference type="SUPFAM" id="SSF49344">
    <property type="entry name" value="CBD9-like"/>
    <property type="match status" value="1"/>
</dbReference>
<dbReference type="AlphaFoldDB" id="A0A1Y2HGD5"/>
<dbReference type="Proteomes" id="UP000193411">
    <property type="component" value="Unassembled WGS sequence"/>
</dbReference>
<dbReference type="OrthoDB" id="10575866at2759"/>
<feature type="signal peptide" evidence="2">
    <location>
        <begin position="1"/>
        <end position="24"/>
    </location>
</feature>
<evidence type="ECO:0000256" key="2">
    <source>
        <dbReference type="SAM" id="SignalP"/>
    </source>
</evidence>
<dbReference type="SMART" id="SM00664">
    <property type="entry name" value="DoH"/>
    <property type="match status" value="1"/>
</dbReference>
<comment type="caution">
    <text evidence="4">The sequence shown here is derived from an EMBL/GenBank/DDBJ whole genome shotgun (WGS) entry which is preliminary data.</text>
</comment>
<dbReference type="InterPro" id="IPR005018">
    <property type="entry name" value="DOMON_domain"/>
</dbReference>
<evidence type="ECO:0000259" key="3">
    <source>
        <dbReference type="SMART" id="SM00664"/>
    </source>
</evidence>
<dbReference type="EMBL" id="MCFL01000039">
    <property type="protein sequence ID" value="ORZ33064.1"/>
    <property type="molecule type" value="Genomic_DNA"/>
</dbReference>
<name>A0A1Y2HGD5_9FUNG</name>
<protein>
    <recommendedName>
        <fullName evidence="3">DOMON domain-containing protein</fullName>
    </recommendedName>
</protein>
<feature type="domain" description="DOMON" evidence="3">
    <location>
        <begin position="64"/>
        <end position="153"/>
    </location>
</feature>
<dbReference type="Gene3D" id="2.60.40.1210">
    <property type="entry name" value="Cellobiose dehydrogenase, cytochrome domain"/>
    <property type="match status" value="1"/>
</dbReference>
<feature type="region of interest" description="Disordered" evidence="1">
    <location>
        <begin position="202"/>
        <end position="222"/>
    </location>
</feature>
<evidence type="ECO:0000313" key="5">
    <source>
        <dbReference type="Proteomes" id="UP000193411"/>
    </source>
</evidence>
<reference evidence="4 5" key="1">
    <citation type="submission" date="2016-07" db="EMBL/GenBank/DDBJ databases">
        <title>Pervasive Adenine N6-methylation of Active Genes in Fungi.</title>
        <authorList>
            <consortium name="DOE Joint Genome Institute"/>
            <person name="Mondo S.J."/>
            <person name="Dannebaum R.O."/>
            <person name="Kuo R.C."/>
            <person name="Labutti K."/>
            <person name="Haridas S."/>
            <person name="Kuo A."/>
            <person name="Salamov A."/>
            <person name="Ahrendt S.R."/>
            <person name="Lipzen A."/>
            <person name="Sullivan W."/>
            <person name="Andreopoulos W.B."/>
            <person name="Clum A."/>
            <person name="Lindquist E."/>
            <person name="Daum C."/>
            <person name="Ramamoorthy G.K."/>
            <person name="Gryganskyi A."/>
            <person name="Culley D."/>
            <person name="Magnuson J.K."/>
            <person name="James T.Y."/>
            <person name="O'Malley M.A."/>
            <person name="Stajich J.E."/>
            <person name="Spatafora J.W."/>
            <person name="Visel A."/>
            <person name="Grigoriev I.V."/>
        </authorList>
    </citation>
    <scope>NUCLEOTIDE SEQUENCE [LARGE SCALE GENOMIC DNA]</scope>
    <source>
        <strain evidence="4 5">PL171</strain>
    </source>
</reference>